<dbReference type="InterPro" id="IPR027392">
    <property type="entry name" value="TF_Znf"/>
</dbReference>
<sequence>MICPKCQGQMQTFDRMGIHLEQCQNCRGIFLDRGELEQIISAEERHNSHVPGPAGPVGGPAPVRPYRDSPAPYHGGGHHGGGFAGGGYRDSPRPYGYGDSPRPYGQKRRKSFLEGLFD</sequence>
<evidence type="ECO:0000313" key="3">
    <source>
        <dbReference type="EMBL" id="MDT0300800.1"/>
    </source>
</evidence>
<dbReference type="RefSeq" id="WP_311543223.1">
    <property type="nucleotide sequence ID" value="NZ_JAVREK010000001.1"/>
</dbReference>
<feature type="domain" description="Transcription factor zinc-finger" evidence="2">
    <location>
        <begin position="2"/>
        <end position="41"/>
    </location>
</feature>
<protein>
    <submittedName>
        <fullName evidence="3">Zf-TFIIB domain-containing protein</fullName>
    </submittedName>
</protein>
<reference evidence="4" key="1">
    <citation type="submission" date="2023-07" db="EMBL/GenBank/DDBJ databases">
        <title>30 novel species of actinomycetes from the DSMZ collection.</title>
        <authorList>
            <person name="Nouioui I."/>
        </authorList>
    </citation>
    <scope>NUCLEOTIDE SEQUENCE [LARGE SCALE GENOMIC DNA]</scope>
    <source>
        <strain evidence="4">DSM 45055</strain>
    </source>
</reference>
<evidence type="ECO:0000256" key="1">
    <source>
        <dbReference type="SAM" id="MobiDB-lite"/>
    </source>
</evidence>
<name>A0ABU2KNF8_9ACTN</name>
<dbReference type="EMBL" id="JAVREK010000001">
    <property type="protein sequence ID" value="MDT0300800.1"/>
    <property type="molecule type" value="Genomic_DNA"/>
</dbReference>
<gene>
    <name evidence="3" type="ORF">RM446_01565</name>
</gene>
<dbReference type="Proteomes" id="UP001183226">
    <property type="component" value="Unassembled WGS sequence"/>
</dbReference>
<evidence type="ECO:0000259" key="2">
    <source>
        <dbReference type="Pfam" id="PF13453"/>
    </source>
</evidence>
<dbReference type="Pfam" id="PF13453">
    <property type="entry name" value="Zn_ribbon_TFIIB"/>
    <property type="match status" value="1"/>
</dbReference>
<evidence type="ECO:0000313" key="4">
    <source>
        <dbReference type="Proteomes" id="UP001183226"/>
    </source>
</evidence>
<accession>A0ABU2KNF8</accession>
<keyword evidence="4" id="KW-1185">Reference proteome</keyword>
<feature type="compositionally biased region" description="Gly residues" evidence="1">
    <location>
        <begin position="74"/>
        <end position="88"/>
    </location>
</feature>
<feature type="region of interest" description="Disordered" evidence="1">
    <location>
        <begin position="44"/>
        <end position="118"/>
    </location>
</feature>
<comment type="caution">
    <text evidence="3">The sequence shown here is derived from an EMBL/GenBank/DDBJ whole genome shotgun (WGS) entry which is preliminary data.</text>
</comment>
<organism evidence="3 4">
    <name type="scientific">Streptomonospora wellingtoniae</name>
    <dbReference type="NCBI Taxonomy" id="3075544"/>
    <lineage>
        <taxon>Bacteria</taxon>
        <taxon>Bacillati</taxon>
        <taxon>Actinomycetota</taxon>
        <taxon>Actinomycetes</taxon>
        <taxon>Streptosporangiales</taxon>
        <taxon>Nocardiopsidaceae</taxon>
        <taxon>Streptomonospora</taxon>
    </lineage>
</organism>
<proteinExistence type="predicted"/>